<reference evidence="2" key="1">
    <citation type="submission" date="2021-06" db="EMBL/GenBank/DDBJ databases">
        <title>Comparative genomics, transcriptomics and evolutionary studies reveal genomic signatures of adaptation to plant cell wall in hemibiotrophic fungi.</title>
        <authorList>
            <consortium name="DOE Joint Genome Institute"/>
            <person name="Baroncelli R."/>
            <person name="Diaz J.F."/>
            <person name="Benocci T."/>
            <person name="Peng M."/>
            <person name="Battaglia E."/>
            <person name="Haridas S."/>
            <person name="Andreopoulos W."/>
            <person name="Labutti K."/>
            <person name="Pangilinan J."/>
            <person name="Floch G.L."/>
            <person name="Makela M.R."/>
            <person name="Henrissat B."/>
            <person name="Grigoriev I.V."/>
            <person name="Crouch J.A."/>
            <person name="De Vries R.P."/>
            <person name="Sukno S.A."/>
            <person name="Thon M.R."/>
        </authorList>
    </citation>
    <scope>NUCLEOTIDE SEQUENCE</scope>
    <source>
        <strain evidence="2">CBS 125086</strain>
    </source>
</reference>
<organism evidence="2 3">
    <name type="scientific">Colletotrichum navitas</name>
    <dbReference type="NCBI Taxonomy" id="681940"/>
    <lineage>
        <taxon>Eukaryota</taxon>
        <taxon>Fungi</taxon>
        <taxon>Dikarya</taxon>
        <taxon>Ascomycota</taxon>
        <taxon>Pezizomycotina</taxon>
        <taxon>Sordariomycetes</taxon>
        <taxon>Hypocreomycetidae</taxon>
        <taxon>Glomerellales</taxon>
        <taxon>Glomerellaceae</taxon>
        <taxon>Colletotrichum</taxon>
        <taxon>Colletotrichum graminicola species complex</taxon>
    </lineage>
</organism>
<keyword evidence="1" id="KW-0732">Signal</keyword>
<sequence>MTAILFSMLALHAIFVSYHSHRGLVSNHEQDELASFVTWGLQIVNTTTIRRRGLPTTILFTTPSLSRSELQRRDSECAMPNFNTKSSILRKRPLSFLSWSKTTILIRQMQSFP</sequence>
<evidence type="ECO:0000313" key="2">
    <source>
        <dbReference type="EMBL" id="KAK1573160.1"/>
    </source>
</evidence>
<evidence type="ECO:0000256" key="1">
    <source>
        <dbReference type="SAM" id="SignalP"/>
    </source>
</evidence>
<name>A0AAD8PN02_9PEZI</name>
<feature type="signal peptide" evidence="1">
    <location>
        <begin position="1"/>
        <end position="20"/>
    </location>
</feature>
<accession>A0AAD8PN02</accession>
<gene>
    <name evidence="2" type="ORF">LY79DRAFT_416094</name>
</gene>
<dbReference type="RefSeq" id="XP_060408817.1">
    <property type="nucleotide sequence ID" value="XM_060553129.1"/>
</dbReference>
<feature type="chain" id="PRO_5042025702" description="Secreted protein" evidence="1">
    <location>
        <begin position="21"/>
        <end position="113"/>
    </location>
</feature>
<evidence type="ECO:0000313" key="3">
    <source>
        <dbReference type="Proteomes" id="UP001230504"/>
    </source>
</evidence>
<dbReference type="GeneID" id="85437369"/>
<dbReference type="Proteomes" id="UP001230504">
    <property type="component" value="Unassembled WGS sequence"/>
</dbReference>
<keyword evidence="3" id="KW-1185">Reference proteome</keyword>
<proteinExistence type="predicted"/>
<dbReference type="AlphaFoldDB" id="A0AAD8PN02"/>
<dbReference type="EMBL" id="JAHLJV010000097">
    <property type="protein sequence ID" value="KAK1573160.1"/>
    <property type="molecule type" value="Genomic_DNA"/>
</dbReference>
<protein>
    <recommendedName>
        <fullName evidence="4">Secreted protein</fullName>
    </recommendedName>
</protein>
<evidence type="ECO:0008006" key="4">
    <source>
        <dbReference type="Google" id="ProtNLM"/>
    </source>
</evidence>
<comment type="caution">
    <text evidence="2">The sequence shown here is derived from an EMBL/GenBank/DDBJ whole genome shotgun (WGS) entry which is preliminary data.</text>
</comment>